<evidence type="ECO:0000256" key="1">
    <source>
        <dbReference type="ARBA" id="ARBA00023015"/>
    </source>
</evidence>
<dbReference type="SUPFAM" id="SSF51182">
    <property type="entry name" value="RmlC-like cupins"/>
    <property type="match status" value="1"/>
</dbReference>
<keyword evidence="1" id="KW-0805">Transcription regulation</keyword>
<evidence type="ECO:0000313" key="6">
    <source>
        <dbReference type="EMBL" id="NVO28631.1"/>
    </source>
</evidence>
<keyword evidence="7" id="KW-1185">Reference proteome</keyword>
<dbReference type="Pfam" id="PF12833">
    <property type="entry name" value="HTH_18"/>
    <property type="match status" value="1"/>
</dbReference>
<dbReference type="PRINTS" id="PR00032">
    <property type="entry name" value="HTHARAC"/>
</dbReference>
<dbReference type="InterPro" id="IPR009057">
    <property type="entry name" value="Homeodomain-like_sf"/>
</dbReference>
<dbReference type="PANTHER" id="PTHR43280">
    <property type="entry name" value="ARAC-FAMILY TRANSCRIPTIONAL REGULATOR"/>
    <property type="match status" value="1"/>
</dbReference>
<dbReference type="InterPro" id="IPR003313">
    <property type="entry name" value="AraC-bd"/>
</dbReference>
<keyword evidence="2" id="KW-0238">DNA-binding</keyword>
<evidence type="ECO:0000313" key="7">
    <source>
        <dbReference type="Proteomes" id="UP000523601"/>
    </source>
</evidence>
<dbReference type="InterPro" id="IPR011051">
    <property type="entry name" value="RmlC_Cupin_sf"/>
</dbReference>
<dbReference type="InterPro" id="IPR014710">
    <property type="entry name" value="RmlC-like_jellyroll"/>
</dbReference>
<reference evidence="6 7" key="1">
    <citation type="submission" date="2020-04" db="EMBL/GenBank/DDBJ databases">
        <title>Donghicola sp., a member of the Rhodobacteraceae family isolated from mangrove forest in Thailand.</title>
        <authorList>
            <person name="Charoenyingcharoen P."/>
            <person name="Yukphan P."/>
        </authorList>
    </citation>
    <scope>NUCLEOTIDE SEQUENCE [LARGE SCALE GENOMIC DNA]</scope>
    <source>
        <strain evidence="6 7">C2-DW-16</strain>
    </source>
</reference>
<dbReference type="PANTHER" id="PTHR43280:SF32">
    <property type="entry name" value="TRANSCRIPTIONAL REGULATORY PROTEIN"/>
    <property type="match status" value="1"/>
</dbReference>
<dbReference type="InterPro" id="IPR020449">
    <property type="entry name" value="Tscrpt_reg_AraC-type_HTH"/>
</dbReference>
<dbReference type="InterPro" id="IPR047264">
    <property type="entry name" value="Cupin_HpaA-like_N"/>
</dbReference>
<accession>A0ABX2PGK3</accession>
<dbReference type="Gene3D" id="2.60.120.10">
    <property type="entry name" value="Jelly Rolls"/>
    <property type="match status" value="1"/>
</dbReference>
<dbReference type="CDD" id="cd06999">
    <property type="entry name" value="cupin_HpaA-like_N"/>
    <property type="match status" value="1"/>
</dbReference>
<evidence type="ECO:0000256" key="4">
    <source>
        <dbReference type="ARBA" id="ARBA00023163"/>
    </source>
</evidence>
<evidence type="ECO:0000259" key="5">
    <source>
        <dbReference type="PROSITE" id="PS01124"/>
    </source>
</evidence>
<dbReference type="SMART" id="SM00342">
    <property type="entry name" value="HTH_ARAC"/>
    <property type="match status" value="1"/>
</dbReference>
<feature type="domain" description="HTH araC/xylS-type" evidence="5">
    <location>
        <begin position="191"/>
        <end position="289"/>
    </location>
</feature>
<dbReference type="EMBL" id="JABCJD010000007">
    <property type="protein sequence ID" value="NVO28631.1"/>
    <property type="molecule type" value="Genomic_DNA"/>
</dbReference>
<dbReference type="Proteomes" id="UP000523601">
    <property type="component" value="Unassembled WGS sequence"/>
</dbReference>
<dbReference type="PROSITE" id="PS01124">
    <property type="entry name" value="HTH_ARAC_FAMILY_2"/>
    <property type="match status" value="1"/>
</dbReference>
<dbReference type="InterPro" id="IPR018060">
    <property type="entry name" value="HTH_AraC"/>
</dbReference>
<dbReference type="SUPFAM" id="SSF46689">
    <property type="entry name" value="Homeodomain-like"/>
    <property type="match status" value="1"/>
</dbReference>
<keyword evidence="4" id="KW-0804">Transcription</keyword>
<proteinExistence type="predicted"/>
<comment type="caution">
    <text evidence="6">The sequence shown here is derived from an EMBL/GenBank/DDBJ whole genome shotgun (WGS) entry which is preliminary data.</text>
</comment>
<dbReference type="Pfam" id="PF02311">
    <property type="entry name" value="AraC_binding"/>
    <property type="match status" value="1"/>
</dbReference>
<name>A0ABX2PGK3_9RHOB</name>
<gene>
    <name evidence="6" type="ORF">HJ526_14465</name>
</gene>
<organism evidence="6 7">
    <name type="scientific">Donghicola mangrovi</name>
    <dbReference type="NCBI Taxonomy" id="2729614"/>
    <lineage>
        <taxon>Bacteria</taxon>
        <taxon>Pseudomonadati</taxon>
        <taxon>Pseudomonadota</taxon>
        <taxon>Alphaproteobacteria</taxon>
        <taxon>Rhodobacterales</taxon>
        <taxon>Roseobacteraceae</taxon>
        <taxon>Donghicola</taxon>
    </lineage>
</organism>
<evidence type="ECO:0000256" key="3">
    <source>
        <dbReference type="ARBA" id="ARBA00023159"/>
    </source>
</evidence>
<dbReference type="Gene3D" id="1.10.10.60">
    <property type="entry name" value="Homeodomain-like"/>
    <property type="match status" value="1"/>
</dbReference>
<evidence type="ECO:0000256" key="2">
    <source>
        <dbReference type="ARBA" id="ARBA00023125"/>
    </source>
</evidence>
<protein>
    <submittedName>
        <fullName evidence="6">Helix-turn-helix domain-containing protein</fullName>
    </submittedName>
</protein>
<sequence>MDQRPVLWHLSGMSTAHPIPSFNLFGETTVFPDVVHCEQFFDRAAQHGWTITPHRHDQMAQLFVMGAGSAEVSVDGASQRLTSGHFLFLPPHVVHGFVFAKGSHGVVISFPTSVFLGLAGEGGQITKALSRPFLGATTEALGALTTVLARLFAERGGFRAQSLVSTAQAMLSLVAEHSPVDLSEGADDRLKRLDALIAQHMAEGWSARDYADALSVTTGHLSRLCRAATGQGASSYIETAIMAEARRLLAFTRLQVAEVGYRLGFSDPSYFSKRFKAKEGMTPVAYKARFAPEA</sequence>
<keyword evidence="3" id="KW-0010">Activator</keyword>